<comment type="caution">
    <text evidence="7">The sequence shown here is derived from an EMBL/GenBank/DDBJ whole genome shotgun (WGS) entry which is preliminary data.</text>
</comment>
<evidence type="ECO:0000256" key="3">
    <source>
        <dbReference type="ARBA" id="ARBA00022692"/>
    </source>
</evidence>
<gene>
    <name evidence="7" type="ORF">EOJ36_08360</name>
</gene>
<dbReference type="GO" id="GO:0005886">
    <property type="term" value="C:plasma membrane"/>
    <property type="evidence" value="ECO:0007669"/>
    <property type="project" value="UniProtKB-SubCell"/>
</dbReference>
<feature type="transmembrane region" description="Helical" evidence="6">
    <location>
        <begin position="441"/>
        <end position="458"/>
    </location>
</feature>
<feature type="transmembrane region" description="Helical" evidence="6">
    <location>
        <begin position="146"/>
        <end position="170"/>
    </location>
</feature>
<evidence type="ECO:0000313" key="8">
    <source>
        <dbReference type="Proteomes" id="UP000282832"/>
    </source>
</evidence>
<dbReference type="Proteomes" id="UP000282832">
    <property type="component" value="Unassembled WGS sequence"/>
</dbReference>
<feature type="transmembrane region" description="Helical" evidence="6">
    <location>
        <begin position="409"/>
        <end position="429"/>
    </location>
</feature>
<dbReference type="InterPro" id="IPR050833">
    <property type="entry name" value="Poly_Biosynth_Transport"/>
</dbReference>
<feature type="transmembrane region" description="Helical" evidence="6">
    <location>
        <begin position="382"/>
        <end position="403"/>
    </location>
</feature>
<evidence type="ECO:0000256" key="2">
    <source>
        <dbReference type="ARBA" id="ARBA00022475"/>
    </source>
</evidence>
<feature type="transmembrane region" description="Helical" evidence="6">
    <location>
        <begin position="47"/>
        <end position="69"/>
    </location>
</feature>
<comment type="subcellular location">
    <subcellularLocation>
        <location evidence="1">Cell membrane</location>
        <topology evidence="1">Multi-pass membrane protein</topology>
    </subcellularLocation>
</comment>
<dbReference type="RefSeq" id="WP_127804263.1">
    <property type="nucleotide sequence ID" value="NZ_SACY01000003.1"/>
</dbReference>
<feature type="transmembrane region" description="Helical" evidence="6">
    <location>
        <begin position="190"/>
        <end position="210"/>
    </location>
</feature>
<feature type="transmembrane region" description="Helical" evidence="6">
    <location>
        <begin position="12"/>
        <end position="35"/>
    </location>
</feature>
<feature type="transmembrane region" description="Helical" evidence="6">
    <location>
        <begin position="314"/>
        <end position="338"/>
    </location>
</feature>
<dbReference type="PANTHER" id="PTHR30250">
    <property type="entry name" value="PST FAMILY PREDICTED COLANIC ACID TRANSPORTER"/>
    <property type="match status" value="1"/>
</dbReference>
<protein>
    <submittedName>
        <fullName evidence="7">Polysaccharide biosynthesis protein</fullName>
    </submittedName>
</protein>
<feature type="transmembrane region" description="Helical" evidence="6">
    <location>
        <begin position="273"/>
        <end position="293"/>
    </location>
</feature>
<accession>A0A437PRY9</accession>
<organism evidence="7 8">
    <name type="scientific">Sandaracinomonas limnophila</name>
    <dbReference type="NCBI Taxonomy" id="1862386"/>
    <lineage>
        <taxon>Bacteria</taxon>
        <taxon>Pseudomonadati</taxon>
        <taxon>Bacteroidota</taxon>
        <taxon>Cytophagia</taxon>
        <taxon>Cytophagales</taxon>
        <taxon>Flectobacillaceae</taxon>
        <taxon>Sandaracinomonas</taxon>
    </lineage>
</organism>
<evidence type="ECO:0000256" key="4">
    <source>
        <dbReference type="ARBA" id="ARBA00022989"/>
    </source>
</evidence>
<evidence type="ECO:0000256" key="5">
    <source>
        <dbReference type="ARBA" id="ARBA00023136"/>
    </source>
</evidence>
<proteinExistence type="predicted"/>
<feature type="transmembrane region" description="Helical" evidence="6">
    <location>
        <begin position="464"/>
        <end position="484"/>
    </location>
</feature>
<reference evidence="7 8" key="1">
    <citation type="submission" date="2019-01" db="EMBL/GenBank/DDBJ databases">
        <authorList>
            <person name="Chen W.-M."/>
        </authorList>
    </citation>
    <scope>NUCLEOTIDE SEQUENCE [LARGE SCALE GENOMIC DNA]</scope>
    <source>
        <strain evidence="7 8">FSY-15</strain>
    </source>
</reference>
<dbReference type="OrthoDB" id="9814608at2"/>
<feature type="transmembrane region" description="Helical" evidence="6">
    <location>
        <begin position="230"/>
        <end position="250"/>
    </location>
</feature>
<keyword evidence="5 6" id="KW-0472">Membrane</keyword>
<dbReference type="AlphaFoldDB" id="A0A437PRY9"/>
<keyword evidence="4 6" id="KW-1133">Transmembrane helix</keyword>
<dbReference type="PANTHER" id="PTHR30250:SF11">
    <property type="entry name" value="O-ANTIGEN TRANSPORTER-RELATED"/>
    <property type="match status" value="1"/>
</dbReference>
<keyword evidence="3 6" id="KW-0812">Transmembrane</keyword>
<evidence type="ECO:0000256" key="6">
    <source>
        <dbReference type="SAM" id="Phobius"/>
    </source>
</evidence>
<feature type="transmembrane region" description="Helical" evidence="6">
    <location>
        <begin position="81"/>
        <end position="103"/>
    </location>
</feature>
<dbReference type="EMBL" id="SACY01000003">
    <property type="protein sequence ID" value="RVU25007.1"/>
    <property type="molecule type" value="Genomic_DNA"/>
</dbReference>
<evidence type="ECO:0000313" key="7">
    <source>
        <dbReference type="EMBL" id="RVU25007.1"/>
    </source>
</evidence>
<sequence>MSVLKKLAGETLSYGFSTIIGRSLNFLLVLVHTKAFSPSELGINVKLYSYIAIATILYTYGMETAYFRYAKENPQKYYRIILTAIITTTTIFTGLLFIGAGPIMSALGYPHQETFLWWIALILAIDSITAIPFARLRLEQKTKKFVGAKLFSIFVNIGLNLLFLLVFKPIHDGHWGAQLQADFQHLYEPSIGAGYIFLANLVANFTFFIWLKKEFQDFRFEWDWTELKRLIIYAFPIMFMSLAAMSNLMFDRLLLEELLPAGFYPGRTSQDALGIYGNCYKLSIFMSLAIQAFKYSAEPFFLGRVSKENTKENLALVTHWFIIVCIFLWMGVSCNLFWLKSIFLKREIYWEGIGIIPVLLLANLFLGVYYNISVWFKLKDKTYLGTLITLIGFAVTISGNILFIPKYGYMASAYSFLASAILMTILCLIGGQKYDPAPYKITSAILYILAGLLAIELPNYLPQFIPQLVSQNLGIIFFLIFLILKEFSIQDGKFSLKK</sequence>
<name>A0A437PRY9_9BACT</name>
<feature type="transmembrane region" description="Helical" evidence="6">
    <location>
        <begin position="350"/>
        <end position="370"/>
    </location>
</feature>
<feature type="transmembrane region" description="Helical" evidence="6">
    <location>
        <begin position="115"/>
        <end position="134"/>
    </location>
</feature>
<dbReference type="Pfam" id="PF13440">
    <property type="entry name" value="Polysacc_synt_3"/>
    <property type="match status" value="1"/>
</dbReference>
<evidence type="ECO:0000256" key="1">
    <source>
        <dbReference type="ARBA" id="ARBA00004651"/>
    </source>
</evidence>
<keyword evidence="8" id="KW-1185">Reference proteome</keyword>
<keyword evidence="2" id="KW-1003">Cell membrane</keyword>